<gene>
    <name evidence="2" type="ORF">LECACI_7A007951</name>
</gene>
<dbReference type="AlphaFoldDB" id="A0AAI8Z5H2"/>
<evidence type="ECO:0000313" key="3">
    <source>
        <dbReference type="Proteomes" id="UP001296104"/>
    </source>
</evidence>
<feature type="region of interest" description="Disordered" evidence="1">
    <location>
        <begin position="16"/>
        <end position="37"/>
    </location>
</feature>
<sequence length="378" mass="44509">MEAIRAQLAEARERAERAEDRVEAIKQDRDSLQQDLDETGEKYDILSERYHRRDGRVLEEDYLGFRSMYRRMQDERRGLTSELRRAEGRLDEALAEERAVEARLERARLRENERRVEEGSLGVVRRAPYRVQETKREAEGYLRPCGYFQDERVREGRLGRSYYYDGRESSASHDGEYRRSSNDHLQQDSKPRRDGKGYNSTQQPPRREQHPREDDQRKKSTPKTRQPEKGTPRNHRRSHPPHDKQRSSQEARPRAEERRQPRATGPSTRSPAHRPRPGDDVVAGWWEFANECFQDYEHMQQFPVPPACTACNGNCESSLQALLRRIPNLNPKLTRVRFHPDKFSACPADKRVDFKARAGEIFVVLNEMLRREEEEEGK</sequence>
<protein>
    <submittedName>
        <fullName evidence="2">Uncharacterized protein</fullName>
    </submittedName>
</protein>
<reference evidence="2" key="1">
    <citation type="submission" date="2023-11" db="EMBL/GenBank/DDBJ databases">
        <authorList>
            <person name="Alioto T."/>
            <person name="Alioto T."/>
            <person name="Gomez Garrido J."/>
        </authorList>
    </citation>
    <scope>NUCLEOTIDE SEQUENCE</scope>
</reference>
<feature type="compositionally biased region" description="Basic and acidic residues" evidence="1">
    <location>
        <begin position="240"/>
        <end position="260"/>
    </location>
</feature>
<dbReference type="EMBL" id="CAVMBE010000070">
    <property type="protein sequence ID" value="CAK4032793.1"/>
    <property type="molecule type" value="Genomic_DNA"/>
</dbReference>
<feature type="compositionally biased region" description="Basic and acidic residues" evidence="1">
    <location>
        <begin position="16"/>
        <end position="32"/>
    </location>
</feature>
<accession>A0AAI8Z5H2</accession>
<proteinExistence type="predicted"/>
<evidence type="ECO:0000313" key="2">
    <source>
        <dbReference type="EMBL" id="CAK4032793.1"/>
    </source>
</evidence>
<feature type="compositionally biased region" description="Basic and acidic residues" evidence="1">
    <location>
        <begin position="205"/>
        <end position="218"/>
    </location>
</feature>
<name>A0AAI8Z5H2_9PEZI</name>
<comment type="caution">
    <text evidence="2">The sequence shown here is derived from an EMBL/GenBank/DDBJ whole genome shotgun (WGS) entry which is preliminary data.</text>
</comment>
<evidence type="ECO:0000256" key="1">
    <source>
        <dbReference type="SAM" id="MobiDB-lite"/>
    </source>
</evidence>
<feature type="region of interest" description="Disordered" evidence="1">
    <location>
        <begin position="165"/>
        <end position="278"/>
    </location>
</feature>
<feature type="compositionally biased region" description="Basic and acidic residues" evidence="1">
    <location>
        <begin position="165"/>
        <end position="196"/>
    </location>
</feature>
<keyword evidence="3" id="KW-1185">Reference proteome</keyword>
<dbReference type="Proteomes" id="UP001296104">
    <property type="component" value="Unassembled WGS sequence"/>
</dbReference>
<organism evidence="2 3">
    <name type="scientific">Lecanosticta acicola</name>
    <dbReference type="NCBI Taxonomy" id="111012"/>
    <lineage>
        <taxon>Eukaryota</taxon>
        <taxon>Fungi</taxon>
        <taxon>Dikarya</taxon>
        <taxon>Ascomycota</taxon>
        <taxon>Pezizomycotina</taxon>
        <taxon>Dothideomycetes</taxon>
        <taxon>Dothideomycetidae</taxon>
        <taxon>Mycosphaerellales</taxon>
        <taxon>Mycosphaerellaceae</taxon>
        <taxon>Lecanosticta</taxon>
    </lineage>
</organism>